<dbReference type="eggNOG" id="COG1566">
    <property type="taxonomic scope" value="Bacteria"/>
</dbReference>
<evidence type="ECO:0000256" key="3">
    <source>
        <dbReference type="ARBA" id="ARBA00022989"/>
    </source>
</evidence>
<feature type="region of interest" description="Disordered" evidence="5">
    <location>
        <begin position="1"/>
        <end position="28"/>
    </location>
</feature>
<dbReference type="GO" id="GO:0055085">
    <property type="term" value="P:transmembrane transport"/>
    <property type="evidence" value="ECO:0007669"/>
    <property type="project" value="InterPro"/>
</dbReference>
<keyword evidence="4 6" id="KW-0472">Membrane</keyword>
<feature type="domain" description="Multidrug resistance protein MdtA-like alpha-helical hairpin" evidence="7">
    <location>
        <begin position="149"/>
        <end position="243"/>
    </location>
</feature>
<evidence type="ECO:0000313" key="10">
    <source>
        <dbReference type="EMBL" id="KFC21957.1"/>
    </source>
</evidence>
<sequence>MENKEQNTQDTQPQAPVKPVVSSAEAKKKQNRKNKIRAIISNVIVFAVIGFGLFWLIRQYFHIGDKTYTEAAQVEEFINPINTRVSAYIKEIKFIEHQEVKKGDTLAILDDREIITQLGQAEAAYQNALAQRSATGSSINTVSNNVSVMESNIAGAKARLWNAEQNLGRYKNLLAAEAVTRQQFDQAKTEYDAQKAAYETLVNQKQSANLSTTEVKSKLGINDAEIKRTKAALDMAKINLSYTVITAPYDGVMGRRTISEGQLIQPGQQVATIVLNNQKWVTANFLESQMPNIKIGEKLMMTADALGGKQFEGKVTAVSAATGSRYSSVPTDNSTGNFIKVQQRIPVRIEFTDANKKEDVTKLSAGMNMNVSVASKK</sequence>
<evidence type="ECO:0000313" key="11">
    <source>
        <dbReference type="Proteomes" id="UP000028623"/>
    </source>
</evidence>
<keyword evidence="11" id="KW-1185">Reference proteome</keyword>
<evidence type="ECO:0000259" key="7">
    <source>
        <dbReference type="Pfam" id="PF25876"/>
    </source>
</evidence>
<dbReference type="EMBL" id="JPLY01000003">
    <property type="protein sequence ID" value="KFC21957.1"/>
    <property type="molecule type" value="Genomic_DNA"/>
</dbReference>
<dbReference type="RefSeq" id="WP_034976113.1">
    <property type="nucleotide sequence ID" value="NZ_FOFI01000003.1"/>
</dbReference>
<organism evidence="10 11">
    <name type="scientific">Epilithonimonas lactis</name>
    <dbReference type="NCBI Taxonomy" id="421072"/>
    <lineage>
        <taxon>Bacteria</taxon>
        <taxon>Pseudomonadati</taxon>
        <taxon>Bacteroidota</taxon>
        <taxon>Flavobacteriia</taxon>
        <taxon>Flavobacteriales</taxon>
        <taxon>Weeksellaceae</taxon>
        <taxon>Chryseobacterium group</taxon>
        <taxon>Epilithonimonas</taxon>
    </lineage>
</organism>
<keyword evidence="3 6" id="KW-1133">Transmembrane helix</keyword>
<dbReference type="PANTHER" id="PTHR30386">
    <property type="entry name" value="MEMBRANE FUSION SUBUNIT OF EMRAB-TOLC MULTIDRUG EFFLUX PUMP"/>
    <property type="match status" value="1"/>
</dbReference>
<feature type="domain" description="Multidrug resistance protein MdtA-like barrel-sandwich hybrid" evidence="8">
    <location>
        <begin position="81"/>
        <end position="274"/>
    </location>
</feature>
<dbReference type="Proteomes" id="UP000028623">
    <property type="component" value="Unassembled WGS sequence"/>
</dbReference>
<dbReference type="Gene3D" id="1.10.287.470">
    <property type="entry name" value="Helix hairpin bin"/>
    <property type="match status" value="1"/>
</dbReference>
<dbReference type="GO" id="GO:0016020">
    <property type="term" value="C:membrane"/>
    <property type="evidence" value="ECO:0007669"/>
    <property type="project" value="UniProtKB-SubCell"/>
</dbReference>
<evidence type="ECO:0000259" key="9">
    <source>
        <dbReference type="Pfam" id="PF25954"/>
    </source>
</evidence>
<dbReference type="Pfam" id="PF25876">
    <property type="entry name" value="HH_MFP_RND"/>
    <property type="match status" value="1"/>
</dbReference>
<evidence type="ECO:0000259" key="8">
    <source>
        <dbReference type="Pfam" id="PF25917"/>
    </source>
</evidence>
<feature type="domain" description="CusB-like beta-barrel" evidence="9">
    <location>
        <begin position="280"/>
        <end position="319"/>
    </location>
</feature>
<dbReference type="OrthoDB" id="9811754at2"/>
<evidence type="ECO:0000256" key="4">
    <source>
        <dbReference type="ARBA" id="ARBA00023136"/>
    </source>
</evidence>
<proteinExistence type="predicted"/>
<protein>
    <submittedName>
        <fullName evidence="10">Hemolysin D</fullName>
    </submittedName>
</protein>
<dbReference type="SUPFAM" id="SSF111369">
    <property type="entry name" value="HlyD-like secretion proteins"/>
    <property type="match status" value="2"/>
</dbReference>
<evidence type="ECO:0000256" key="6">
    <source>
        <dbReference type="SAM" id="Phobius"/>
    </source>
</evidence>
<name>A0A085BHL2_9FLAO</name>
<dbReference type="InterPro" id="IPR058792">
    <property type="entry name" value="Beta-barrel_RND_2"/>
</dbReference>
<dbReference type="Gene3D" id="2.40.30.170">
    <property type="match status" value="1"/>
</dbReference>
<accession>A0A085BHL2</accession>
<evidence type="ECO:0000256" key="5">
    <source>
        <dbReference type="SAM" id="MobiDB-lite"/>
    </source>
</evidence>
<evidence type="ECO:0000256" key="2">
    <source>
        <dbReference type="ARBA" id="ARBA00022692"/>
    </source>
</evidence>
<dbReference type="InterPro" id="IPR058624">
    <property type="entry name" value="MdtA-like_HH"/>
</dbReference>
<dbReference type="InterPro" id="IPR058625">
    <property type="entry name" value="MdtA-like_BSH"/>
</dbReference>
<dbReference type="Pfam" id="PF25917">
    <property type="entry name" value="BSH_RND"/>
    <property type="match status" value="1"/>
</dbReference>
<reference evidence="10 11" key="1">
    <citation type="submission" date="2014-07" db="EMBL/GenBank/DDBJ databases">
        <title>Epilithonimonas lactis LMG 22401 Genome.</title>
        <authorList>
            <person name="Pipes S.E."/>
            <person name="Stropko S.J."/>
        </authorList>
    </citation>
    <scope>NUCLEOTIDE SEQUENCE [LARGE SCALE GENOMIC DNA]</scope>
    <source>
        <strain evidence="10 11">LMG 24401</strain>
    </source>
</reference>
<dbReference type="Gene3D" id="2.40.50.100">
    <property type="match status" value="1"/>
</dbReference>
<comment type="caution">
    <text evidence="10">The sequence shown here is derived from an EMBL/GenBank/DDBJ whole genome shotgun (WGS) entry which is preliminary data.</text>
</comment>
<keyword evidence="2 6" id="KW-0812">Transmembrane</keyword>
<dbReference type="PANTHER" id="PTHR30386:SF26">
    <property type="entry name" value="TRANSPORT PROTEIN COMB"/>
    <property type="match status" value="1"/>
</dbReference>
<evidence type="ECO:0000256" key="1">
    <source>
        <dbReference type="ARBA" id="ARBA00004167"/>
    </source>
</evidence>
<dbReference type="Pfam" id="PF25954">
    <property type="entry name" value="Beta-barrel_RND_2"/>
    <property type="match status" value="1"/>
</dbReference>
<gene>
    <name evidence="10" type="ORF">IO89_08270</name>
</gene>
<comment type="subcellular location">
    <subcellularLocation>
        <location evidence="1">Membrane</location>
        <topology evidence="1">Single-pass membrane protein</topology>
    </subcellularLocation>
</comment>
<dbReference type="AlphaFoldDB" id="A0A085BHL2"/>
<dbReference type="STRING" id="421072.SAMN04488097_2266"/>
<feature type="transmembrane region" description="Helical" evidence="6">
    <location>
        <begin position="36"/>
        <end position="57"/>
    </location>
</feature>
<dbReference type="InterPro" id="IPR050739">
    <property type="entry name" value="MFP"/>
</dbReference>